<feature type="transmembrane region" description="Helical" evidence="2">
    <location>
        <begin position="37"/>
        <end position="59"/>
    </location>
</feature>
<keyword evidence="2" id="KW-0812">Transmembrane</keyword>
<evidence type="ECO:0000256" key="2">
    <source>
        <dbReference type="SAM" id="Phobius"/>
    </source>
</evidence>
<evidence type="ECO:0000256" key="1">
    <source>
        <dbReference type="SAM" id="MobiDB-lite"/>
    </source>
</evidence>
<organism evidence="3 4">
    <name type="scientific">Sphingosinicella soli</name>
    <dbReference type="NCBI Taxonomy" id="333708"/>
    <lineage>
        <taxon>Bacteria</taxon>
        <taxon>Pseudomonadati</taxon>
        <taxon>Pseudomonadota</taxon>
        <taxon>Alphaproteobacteria</taxon>
        <taxon>Sphingomonadales</taxon>
        <taxon>Sphingosinicellaceae</taxon>
        <taxon>Sphingosinicella</taxon>
    </lineage>
</organism>
<reference evidence="3 4" key="1">
    <citation type="submission" date="2020-08" db="EMBL/GenBank/DDBJ databases">
        <title>Genomic Encyclopedia of Type Strains, Phase IV (KMG-IV): sequencing the most valuable type-strain genomes for metagenomic binning, comparative biology and taxonomic classification.</title>
        <authorList>
            <person name="Goeker M."/>
        </authorList>
    </citation>
    <scope>NUCLEOTIDE SEQUENCE [LARGE SCALE GENOMIC DNA]</scope>
    <source>
        <strain evidence="3 4">DSM 17328</strain>
    </source>
</reference>
<keyword evidence="2" id="KW-1133">Transmembrane helix</keyword>
<comment type="caution">
    <text evidence="3">The sequence shown here is derived from an EMBL/GenBank/DDBJ whole genome shotgun (WGS) entry which is preliminary data.</text>
</comment>
<sequence length="101" mass="11657">MRIVTLIFYFLFGALLAWFAARNWDFVTLKLWGDYELAIRLPVLLILMFLAGALPLAILRYTSRWHWSRRVKKLERALEETQAPAPPTLDTAPPPPLVPPL</sequence>
<evidence type="ECO:0000313" key="3">
    <source>
        <dbReference type="EMBL" id="MBB4631754.1"/>
    </source>
</evidence>
<feature type="region of interest" description="Disordered" evidence="1">
    <location>
        <begin position="79"/>
        <end position="101"/>
    </location>
</feature>
<dbReference type="RefSeq" id="WP_184066992.1">
    <property type="nucleotide sequence ID" value="NZ_JACHNZ010000012.1"/>
</dbReference>
<dbReference type="Proteomes" id="UP000566324">
    <property type="component" value="Unassembled WGS sequence"/>
</dbReference>
<keyword evidence="4" id="KW-1185">Reference proteome</keyword>
<gene>
    <name evidence="3" type="ORF">GGQ98_001368</name>
</gene>
<proteinExistence type="predicted"/>
<protein>
    <submittedName>
        <fullName evidence="3">Putative integral membrane protein</fullName>
    </submittedName>
</protein>
<dbReference type="AlphaFoldDB" id="A0A7W7B0S4"/>
<feature type="compositionally biased region" description="Pro residues" evidence="1">
    <location>
        <begin position="84"/>
        <end position="101"/>
    </location>
</feature>
<name>A0A7W7B0S4_9SPHN</name>
<keyword evidence="2" id="KW-0472">Membrane</keyword>
<dbReference type="EMBL" id="JACHNZ010000012">
    <property type="protein sequence ID" value="MBB4631754.1"/>
    <property type="molecule type" value="Genomic_DNA"/>
</dbReference>
<accession>A0A7W7B0S4</accession>
<evidence type="ECO:0000313" key="4">
    <source>
        <dbReference type="Proteomes" id="UP000566324"/>
    </source>
</evidence>